<name>A0A1J7BBT4_9ACTN</name>
<organism evidence="1 2">
    <name type="scientific">Mangrovactinospora gilvigrisea</name>
    <dbReference type="NCBI Taxonomy" id="1428644"/>
    <lineage>
        <taxon>Bacteria</taxon>
        <taxon>Bacillati</taxon>
        <taxon>Actinomycetota</taxon>
        <taxon>Actinomycetes</taxon>
        <taxon>Kitasatosporales</taxon>
        <taxon>Streptomycetaceae</taxon>
        <taxon>Mangrovactinospora</taxon>
    </lineage>
</organism>
<accession>A0A1J7BBT4</accession>
<dbReference type="Proteomes" id="UP000243342">
    <property type="component" value="Unassembled WGS sequence"/>
</dbReference>
<reference evidence="1 2" key="1">
    <citation type="submission" date="2016-10" db="EMBL/GenBank/DDBJ databases">
        <title>Genome sequence of Streptomyces gilvigriseus MUSC 26.</title>
        <authorList>
            <person name="Lee L.-H."/>
            <person name="Ser H.-L."/>
        </authorList>
    </citation>
    <scope>NUCLEOTIDE SEQUENCE [LARGE SCALE GENOMIC DNA]</scope>
    <source>
        <strain evidence="1 2">MUSC 26</strain>
    </source>
</reference>
<comment type="caution">
    <text evidence="1">The sequence shown here is derived from an EMBL/GenBank/DDBJ whole genome shotgun (WGS) entry which is preliminary data.</text>
</comment>
<keyword evidence="2" id="KW-1185">Reference proteome</keyword>
<dbReference type="AlphaFoldDB" id="A0A1J7BBT4"/>
<gene>
    <name evidence="1" type="ORF">BIV57_17920</name>
</gene>
<protein>
    <submittedName>
        <fullName evidence="1">Uncharacterized protein</fullName>
    </submittedName>
</protein>
<evidence type="ECO:0000313" key="2">
    <source>
        <dbReference type="Proteomes" id="UP000243342"/>
    </source>
</evidence>
<dbReference type="EMBL" id="MLCF01000113">
    <property type="protein sequence ID" value="OIV36115.1"/>
    <property type="molecule type" value="Genomic_DNA"/>
</dbReference>
<sequence>MSDRQQRRVIPIAAEVRSILGNEARGEGPQIVFRGLRFGVLWDEEAGNFIARASRDERNLAAVPARHSNAEIAQTMADVIASWANRH</sequence>
<evidence type="ECO:0000313" key="1">
    <source>
        <dbReference type="EMBL" id="OIV36115.1"/>
    </source>
</evidence>
<dbReference type="RefSeq" id="WP_071657911.1">
    <property type="nucleotide sequence ID" value="NZ_MLCF01000113.1"/>
</dbReference>
<proteinExistence type="predicted"/>